<proteinExistence type="inferred from homology"/>
<comment type="similarity">
    <text evidence="7">Belongs to the glycosyl hydrolase 24 family.</text>
</comment>
<dbReference type="Pfam" id="PF00959">
    <property type="entry name" value="Phage_lysozyme"/>
    <property type="match status" value="1"/>
</dbReference>
<name>K9WJ19_9CYAN</name>
<dbReference type="eggNOG" id="COG3772">
    <property type="taxonomic scope" value="Bacteria"/>
</dbReference>
<feature type="compositionally biased region" description="Low complexity" evidence="8">
    <location>
        <begin position="334"/>
        <end position="349"/>
    </location>
</feature>
<dbReference type="Proteomes" id="UP000010471">
    <property type="component" value="Chromosome"/>
</dbReference>
<dbReference type="GO" id="GO:0009253">
    <property type="term" value="P:peptidoglycan catabolic process"/>
    <property type="evidence" value="ECO:0007669"/>
    <property type="project" value="InterPro"/>
</dbReference>
<dbReference type="PATRIC" id="fig|1173027.3.peg.4534"/>
<evidence type="ECO:0000256" key="7">
    <source>
        <dbReference type="RuleBase" id="RU003788"/>
    </source>
</evidence>
<organism evidence="10 11">
    <name type="scientific">Allocoleopsis franciscana PCC 7113</name>
    <dbReference type="NCBI Taxonomy" id="1173027"/>
    <lineage>
        <taxon>Bacteria</taxon>
        <taxon>Bacillati</taxon>
        <taxon>Cyanobacteriota</taxon>
        <taxon>Cyanophyceae</taxon>
        <taxon>Coleofasciculales</taxon>
        <taxon>Coleofasciculaceae</taxon>
        <taxon>Allocoleopsis</taxon>
        <taxon>Allocoleopsis franciscana</taxon>
    </lineage>
</organism>
<dbReference type="InterPro" id="IPR051018">
    <property type="entry name" value="Bacteriophage_GH24"/>
</dbReference>
<dbReference type="HAMAP" id="MF_04110">
    <property type="entry name" value="ENDOLYSIN_T4"/>
    <property type="match status" value="1"/>
</dbReference>
<dbReference type="InterPro" id="IPR002196">
    <property type="entry name" value="Glyco_hydro_24"/>
</dbReference>
<dbReference type="InterPro" id="IPR002477">
    <property type="entry name" value="Peptidoglycan-bd-like"/>
</dbReference>
<dbReference type="Gene3D" id="1.10.530.40">
    <property type="match status" value="1"/>
</dbReference>
<evidence type="ECO:0000313" key="11">
    <source>
        <dbReference type="Proteomes" id="UP000010471"/>
    </source>
</evidence>
<dbReference type="AlphaFoldDB" id="K9WJ19"/>
<keyword evidence="11" id="KW-1185">Reference proteome</keyword>
<keyword evidence="4 7" id="KW-0378">Hydrolase</keyword>
<dbReference type="eggNOG" id="COG3409">
    <property type="taxonomic scope" value="Bacteria"/>
</dbReference>
<dbReference type="SUPFAM" id="SSF47090">
    <property type="entry name" value="PGBD-like"/>
    <property type="match status" value="1"/>
</dbReference>
<dbReference type="GO" id="GO:0042742">
    <property type="term" value="P:defense response to bacterium"/>
    <property type="evidence" value="ECO:0007669"/>
    <property type="project" value="UniProtKB-KW"/>
</dbReference>
<evidence type="ECO:0000259" key="9">
    <source>
        <dbReference type="Pfam" id="PF01471"/>
    </source>
</evidence>
<comment type="catalytic activity">
    <reaction evidence="1 7">
        <text>Hydrolysis of (1-&gt;4)-beta-linkages between N-acetylmuramic acid and N-acetyl-D-glucosamine residues in a peptidoglycan and between N-acetyl-D-glucosamine residues in chitodextrins.</text>
        <dbReference type="EC" id="3.2.1.17"/>
    </reaction>
</comment>
<dbReference type="InterPro" id="IPR034690">
    <property type="entry name" value="Endolysin_T4_type"/>
</dbReference>
<evidence type="ECO:0000256" key="3">
    <source>
        <dbReference type="ARBA" id="ARBA00022638"/>
    </source>
</evidence>
<gene>
    <name evidence="10" type="ORF">Mic7113_4104</name>
</gene>
<dbReference type="STRING" id="1173027.Mic7113_4104"/>
<dbReference type="InterPro" id="IPR036366">
    <property type="entry name" value="PGBDSf"/>
</dbReference>
<dbReference type="InterPro" id="IPR023346">
    <property type="entry name" value="Lysozyme-like_dom_sf"/>
</dbReference>
<reference evidence="10 11" key="1">
    <citation type="submission" date="2012-06" db="EMBL/GenBank/DDBJ databases">
        <title>Finished chromosome of genome of Microcoleus sp. PCC 7113.</title>
        <authorList>
            <consortium name="US DOE Joint Genome Institute"/>
            <person name="Gugger M."/>
            <person name="Coursin T."/>
            <person name="Rippka R."/>
            <person name="Tandeau De Marsac N."/>
            <person name="Huntemann M."/>
            <person name="Wei C.-L."/>
            <person name="Han J."/>
            <person name="Detter J.C."/>
            <person name="Han C."/>
            <person name="Tapia R."/>
            <person name="Chen A."/>
            <person name="Kyrpides N."/>
            <person name="Mavromatis K."/>
            <person name="Markowitz V."/>
            <person name="Szeto E."/>
            <person name="Ivanova N."/>
            <person name="Pagani I."/>
            <person name="Pati A."/>
            <person name="Goodwin L."/>
            <person name="Nordberg H.P."/>
            <person name="Cantor M.N."/>
            <person name="Hua S.X."/>
            <person name="Woyke T."/>
            <person name="Kerfeld C.A."/>
        </authorList>
    </citation>
    <scope>NUCLEOTIDE SEQUENCE [LARGE SCALE GENOMIC DNA]</scope>
    <source>
        <strain evidence="10 11">PCC 7113</strain>
    </source>
</reference>
<dbReference type="RefSeq" id="WP_015183942.1">
    <property type="nucleotide sequence ID" value="NC_019738.1"/>
</dbReference>
<keyword evidence="6 7" id="KW-0326">Glycosidase</keyword>
<evidence type="ECO:0000256" key="6">
    <source>
        <dbReference type="ARBA" id="ARBA00023295"/>
    </source>
</evidence>
<keyword evidence="5" id="KW-1035">Host cytoplasm</keyword>
<dbReference type="InterPro" id="IPR033907">
    <property type="entry name" value="Endolysin_autolysin"/>
</dbReference>
<dbReference type="Gene3D" id="1.10.101.10">
    <property type="entry name" value="PGBD-like superfamily/PGBD"/>
    <property type="match status" value="1"/>
</dbReference>
<feature type="region of interest" description="Disordered" evidence="8">
    <location>
        <begin position="326"/>
        <end position="351"/>
    </location>
</feature>
<dbReference type="SUPFAM" id="SSF53955">
    <property type="entry name" value="Lysozyme-like"/>
    <property type="match status" value="1"/>
</dbReference>
<keyword evidence="2 7" id="KW-0929">Antimicrobial</keyword>
<dbReference type="GO" id="GO:0016998">
    <property type="term" value="P:cell wall macromolecule catabolic process"/>
    <property type="evidence" value="ECO:0007669"/>
    <property type="project" value="InterPro"/>
</dbReference>
<evidence type="ECO:0000256" key="4">
    <source>
        <dbReference type="ARBA" id="ARBA00022801"/>
    </source>
</evidence>
<dbReference type="CDD" id="cd00737">
    <property type="entry name" value="lyz_endolysin_autolysin"/>
    <property type="match status" value="1"/>
</dbReference>
<evidence type="ECO:0000313" key="10">
    <source>
        <dbReference type="EMBL" id="AFZ19806.1"/>
    </source>
</evidence>
<accession>K9WJ19</accession>
<dbReference type="InterPro" id="IPR023347">
    <property type="entry name" value="Lysozyme_dom_sf"/>
</dbReference>
<dbReference type="KEGG" id="mic:Mic7113_4104"/>
<dbReference type="InterPro" id="IPR036365">
    <property type="entry name" value="PGBD-like_sf"/>
</dbReference>
<evidence type="ECO:0000256" key="8">
    <source>
        <dbReference type="SAM" id="MobiDB-lite"/>
    </source>
</evidence>
<dbReference type="PANTHER" id="PTHR38107">
    <property type="match status" value="1"/>
</dbReference>
<protein>
    <recommendedName>
        <fullName evidence="7">Lysozyme</fullName>
        <ecNumber evidence="7">3.2.1.17</ecNumber>
    </recommendedName>
</protein>
<evidence type="ECO:0000256" key="2">
    <source>
        <dbReference type="ARBA" id="ARBA00022529"/>
    </source>
</evidence>
<dbReference type="HOGENOM" id="CLU_540591_0_0_3"/>
<feature type="domain" description="Peptidoglycan binding-like" evidence="9">
    <location>
        <begin position="261"/>
        <end position="318"/>
    </location>
</feature>
<evidence type="ECO:0000256" key="5">
    <source>
        <dbReference type="ARBA" id="ARBA00023200"/>
    </source>
</evidence>
<dbReference type="PANTHER" id="PTHR38107:SF3">
    <property type="entry name" value="LYSOZYME RRRD-RELATED"/>
    <property type="match status" value="1"/>
</dbReference>
<dbReference type="Pfam" id="PF01471">
    <property type="entry name" value="PG_binding_1"/>
    <property type="match status" value="1"/>
</dbReference>
<evidence type="ECO:0000256" key="1">
    <source>
        <dbReference type="ARBA" id="ARBA00000632"/>
    </source>
</evidence>
<dbReference type="EC" id="3.2.1.17" evidence="7"/>
<dbReference type="GO" id="GO:0003796">
    <property type="term" value="F:lysozyme activity"/>
    <property type="evidence" value="ECO:0007669"/>
    <property type="project" value="UniProtKB-EC"/>
</dbReference>
<dbReference type="OrthoDB" id="529831at2"/>
<keyword evidence="3 7" id="KW-0081">Bacteriolytic enzyme</keyword>
<dbReference type="GO" id="GO:0031640">
    <property type="term" value="P:killing of cells of another organism"/>
    <property type="evidence" value="ECO:0007669"/>
    <property type="project" value="UniProtKB-KW"/>
</dbReference>
<sequence length="511" mass="56461">MKISPNCLTVIKKWEGFHLDAYSDPVGIATIGYGTRRYPNGQKVHLGDKITEQEAEAFLKFECDKVAEEVSKLVSGISLTQNQFDAIVSFSYNVGTGAFADSTLLKKLKANDFAAAANEFERWVKGTKNGVQTKLPGLVDRRKSERSLFEKADEQGTPIEVEDSPQDRVEWLEGYRDGEKNVIVAWGDSEVVEILTLESFLKDDLITLLQQYKNAKEFRFAPQDKAIPKGKPIAVSGKGEAIIKVKNPPKLNRVLVRGSEGDDVKELQKRLNDLGYDGGKVDGAFGKKTEEAMKSFQADYFGLAEADGRVGPRTWEKLWGDVAATKPASTKSVSPKSTATEPAPTTPASGKNYLRLTKTQSKDPYGCYKLKLEYFKDGQLKDELEVCSGSPSRQFFRKGNQSVAGSYEPIPEGKWYIGDISWAGGANKYDGPIHQSGIGPVTVPLRYVEPGNTQRSGIEIHIDWNRQSSAGTAGCVGIYTTADYKRFVSWLRETDPRDFFVDWGLGTCPAV</sequence>
<dbReference type="EMBL" id="CP003630">
    <property type="protein sequence ID" value="AFZ19806.1"/>
    <property type="molecule type" value="Genomic_DNA"/>
</dbReference>